<organism evidence="2 3">
    <name type="scientific">Mycena sanguinolenta</name>
    <dbReference type="NCBI Taxonomy" id="230812"/>
    <lineage>
        <taxon>Eukaryota</taxon>
        <taxon>Fungi</taxon>
        <taxon>Dikarya</taxon>
        <taxon>Basidiomycota</taxon>
        <taxon>Agaricomycotina</taxon>
        <taxon>Agaricomycetes</taxon>
        <taxon>Agaricomycetidae</taxon>
        <taxon>Agaricales</taxon>
        <taxon>Marasmiineae</taxon>
        <taxon>Mycenaceae</taxon>
        <taxon>Mycena</taxon>
    </lineage>
</organism>
<reference evidence="2" key="1">
    <citation type="submission" date="2020-05" db="EMBL/GenBank/DDBJ databases">
        <title>Mycena genomes resolve the evolution of fungal bioluminescence.</title>
        <authorList>
            <person name="Tsai I.J."/>
        </authorList>
    </citation>
    <scope>NUCLEOTIDE SEQUENCE</scope>
    <source>
        <strain evidence="2">160909Yilan</strain>
    </source>
</reference>
<evidence type="ECO:0000256" key="1">
    <source>
        <dbReference type="SAM" id="MobiDB-lite"/>
    </source>
</evidence>
<proteinExistence type="predicted"/>
<dbReference type="EMBL" id="JACAZH010000012">
    <property type="protein sequence ID" value="KAF7353147.1"/>
    <property type="molecule type" value="Genomic_DNA"/>
</dbReference>
<comment type="caution">
    <text evidence="2">The sequence shown here is derived from an EMBL/GenBank/DDBJ whole genome shotgun (WGS) entry which is preliminary data.</text>
</comment>
<accession>A0A8H6Y5R7</accession>
<sequence>MVCQLSFFPNVNYLNDSDHDKNTRKFWFLVFSRGLYTKKTDADAAAEDDDGIAAGDIKTALTKRRMTTTAMLIATPTTTLRRLLLARGVLAQHARATATFPATRSQAATAPVKHKRDPEGKKTIQMEPKPAARSVCKPVARTVCKPVAKVDHAVKGGLPKPKAVSVPPKRANSAPIHPRVQVKHLPSTPKVPLYVDTDDSDDENIFATDSSAEVSLAAARAKSRAQSALSSLPGGRRCTDAARPGACLAHHHLGLVAVRHLRRAFCVLIYFWTQPFSWPSAHLLYNRRTCVLYNNPQDGVDEMALGDSMAVVERREVKQWMATLGN</sequence>
<protein>
    <submittedName>
        <fullName evidence="2">Uncharacterized protein</fullName>
    </submittedName>
</protein>
<keyword evidence="3" id="KW-1185">Reference proteome</keyword>
<evidence type="ECO:0000313" key="3">
    <source>
        <dbReference type="Proteomes" id="UP000623467"/>
    </source>
</evidence>
<evidence type="ECO:0000313" key="2">
    <source>
        <dbReference type="EMBL" id="KAF7353147.1"/>
    </source>
</evidence>
<gene>
    <name evidence="2" type="ORF">MSAN_01502200</name>
</gene>
<feature type="region of interest" description="Disordered" evidence="1">
    <location>
        <begin position="101"/>
        <end position="121"/>
    </location>
</feature>
<dbReference type="AlphaFoldDB" id="A0A8H6Y5R7"/>
<name>A0A8H6Y5R7_9AGAR</name>
<dbReference type="OrthoDB" id="3068783at2759"/>
<dbReference type="Proteomes" id="UP000623467">
    <property type="component" value="Unassembled WGS sequence"/>
</dbReference>